<sequence length="971" mass="109005">MFENDSAAFKLTMPNRTRKRNRNRNRGHNHACTSGSWNGLSRSEPHQERFEQSDDFTGWNLYEEYVLQTDMHRGKTGREIPNGVLAWIRREHVPRLHHSHIMHRLISHWTVRDLKLPRRFPPPPLQSPSPLRVTSGSAGRGFRIRSGLQDREGSEWARKIHAEVARSYRRPARVPVQVKHEGTDEDVGEEEEDEEEEKAKKRVNERGWRPPTLHQAPGRFRLGRTHRRVNGRFIRKAFRITIQDADQAGIDSHLKPGQQNKQYCLYHLVDYAIKVEGMDRHDADAAAESGAYDGSLYDNIKDFPFDSENLLPFSTYICLELSNKQLTDCNPGLGLHPGTTNKTWIQRCNRKYHHRRVRQSDSLSTVLVRINRINAKRFQVPAPRRSLRRAESHLIWVPPFTCSSHSKLRHPGQVPTRSYGYDSVIFTMPLGILDDNKLEHVPGTAPLSELGRVDAELAGIDRGLLKHDPSGQIVLVPQPSDSPNDPYNWPRWKKEMFTLVIAYGCGCVGAIGPLLTPAFVPLATQFNVPLQTFSLGCNGSCIVAIAVGSLLCNTIAVKVGKRPVYLITTLGLAVSSFWAAEAKSFGSLAGARALQGFCMAPFEALIPASVSDIWHVHERGLRMAIFNLGVLGGINLAGPIAGSIIEKGSFRIAMHAMGGAMVVMLILVIFFMPESAFVRHDAINIDTSDKTIDIENAEKEKTVQIEHRVAVSPASSEPRLSYAQELKPYSGYFDTVSFWRTLIRPFVLILSPIVMWATLLFTICISWLVLISITLSQIFSAPPYNFSVSAVGATNVSSFVASVIATLVAGYVVDGVATWMAKRNNGVFEPEFRLPVMITYLIFTATGFFAWGESLYKEDPWPIPVIVCMGLINLGVQLGTTSVVTYVSDCHREQSAEAFAIMNFIKNMFAFGLTFYANDWIALQGVRDCFFVIGGTTVAVTVTTIPMYIWGKRARSWVYRYRVLDRVLKKE</sequence>
<evidence type="ECO:0000313" key="9">
    <source>
        <dbReference type="Proteomes" id="UP000077069"/>
    </source>
</evidence>
<dbReference type="Gene3D" id="1.20.1250.20">
    <property type="entry name" value="MFS general substrate transporter like domains"/>
    <property type="match status" value="1"/>
</dbReference>
<feature type="transmembrane region" description="Helical" evidence="6">
    <location>
        <begin position="930"/>
        <end position="950"/>
    </location>
</feature>
<dbReference type="InterPro" id="IPR020846">
    <property type="entry name" value="MFS_dom"/>
</dbReference>
<dbReference type="SUPFAM" id="SSF103473">
    <property type="entry name" value="MFS general substrate transporter"/>
    <property type="match status" value="1"/>
</dbReference>
<dbReference type="InParanoid" id="A0A177D142"/>
<comment type="subcellular location">
    <subcellularLocation>
        <location evidence="1">Membrane</location>
        <topology evidence="1">Multi-pass membrane protein</topology>
    </subcellularLocation>
</comment>
<evidence type="ECO:0000256" key="6">
    <source>
        <dbReference type="SAM" id="Phobius"/>
    </source>
</evidence>
<feature type="compositionally biased region" description="Acidic residues" evidence="5">
    <location>
        <begin position="183"/>
        <end position="196"/>
    </location>
</feature>
<feature type="domain" description="Major facilitator superfamily (MFS) profile" evidence="7">
    <location>
        <begin position="497"/>
        <end position="971"/>
    </location>
</feature>
<dbReference type="GO" id="GO:0005886">
    <property type="term" value="C:plasma membrane"/>
    <property type="evidence" value="ECO:0007669"/>
    <property type="project" value="TreeGrafter"/>
</dbReference>
<evidence type="ECO:0000256" key="2">
    <source>
        <dbReference type="ARBA" id="ARBA00022692"/>
    </source>
</evidence>
<dbReference type="PANTHER" id="PTHR23502">
    <property type="entry name" value="MAJOR FACILITATOR SUPERFAMILY"/>
    <property type="match status" value="1"/>
</dbReference>
<feature type="transmembrane region" description="Helical" evidence="6">
    <location>
        <begin position="799"/>
        <end position="820"/>
    </location>
</feature>
<name>A0A177D142_9PLEO</name>
<feature type="transmembrane region" description="Helical" evidence="6">
    <location>
        <begin position="532"/>
        <end position="552"/>
    </location>
</feature>
<feature type="compositionally biased region" description="Basic residues" evidence="5">
    <location>
        <begin position="16"/>
        <end position="29"/>
    </location>
</feature>
<organism evidence="8 9">
    <name type="scientific">Paraphaeosphaeria sporulosa</name>
    <dbReference type="NCBI Taxonomy" id="1460663"/>
    <lineage>
        <taxon>Eukaryota</taxon>
        <taxon>Fungi</taxon>
        <taxon>Dikarya</taxon>
        <taxon>Ascomycota</taxon>
        <taxon>Pezizomycotina</taxon>
        <taxon>Dothideomycetes</taxon>
        <taxon>Pleosporomycetidae</taxon>
        <taxon>Pleosporales</taxon>
        <taxon>Massarineae</taxon>
        <taxon>Didymosphaeriaceae</taxon>
        <taxon>Paraphaeosphaeria</taxon>
    </lineage>
</organism>
<feature type="region of interest" description="Disordered" evidence="5">
    <location>
        <begin position="177"/>
        <end position="218"/>
    </location>
</feature>
<feature type="transmembrane region" description="Helical" evidence="6">
    <location>
        <begin position="746"/>
        <end position="779"/>
    </location>
</feature>
<evidence type="ECO:0000256" key="5">
    <source>
        <dbReference type="SAM" id="MobiDB-lite"/>
    </source>
</evidence>
<feature type="transmembrane region" description="Helical" evidence="6">
    <location>
        <begin position="651"/>
        <end position="672"/>
    </location>
</feature>
<evidence type="ECO:0000256" key="3">
    <source>
        <dbReference type="ARBA" id="ARBA00022989"/>
    </source>
</evidence>
<dbReference type="InterPro" id="IPR011701">
    <property type="entry name" value="MFS"/>
</dbReference>
<reference evidence="8 9" key="1">
    <citation type="submission" date="2016-05" db="EMBL/GenBank/DDBJ databases">
        <title>Comparative analysis of secretome profiles of manganese(II)-oxidizing ascomycete fungi.</title>
        <authorList>
            <consortium name="DOE Joint Genome Institute"/>
            <person name="Zeiner C.A."/>
            <person name="Purvine S.O."/>
            <person name="Zink E.M."/>
            <person name="Wu S."/>
            <person name="Pasa-Tolic L."/>
            <person name="Chaput D.L."/>
            <person name="Haridas S."/>
            <person name="Grigoriev I.V."/>
            <person name="Santelli C.M."/>
            <person name="Hansel C.M."/>
        </authorList>
    </citation>
    <scope>NUCLEOTIDE SEQUENCE [LARGE SCALE GENOMIC DNA]</scope>
    <source>
        <strain evidence="8 9">AP3s5-JAC2a</strain>
    </source>
</reference>
<dbReference type="STRING" id="1460663.A0A177D142"/>
<evidence type="ECO:0000259" key="7">
    <source>
        <dbReference type="PROSITE" id="PS50850"/>
    </source>
</evidence>
<keyword evidence="4 6" id="KW-0472">Membrane</keyword>
<dbReference type="AlphaFoldDB" id="A0A177D142"/>
<feature type="transmembrane region" description="Helical" evidence="6">
    <location>
        <begin position="899"/>
        <end position="918"/>
    </location>
</feature>
<dbReference type="InterPro" id="IPR036259">
    <property type="entry name" value="MFS_trans_sf"/>
</dbReference>
<evidence type="ECO:0000256" key="1">
    <source>
        <dbReference type="ARBA" id="ARBA00004141"/>
    </source>
</evidence>
<feature type="compositionally biased region" description="Basic and acidic residues" evidence="5">
    <location>
        <begin position="197"/>
        <end position="208"/>
    </location>
</feature>
<protein>
    <submittedName>
        <fullName evidence="8">MFS general substrate transporter</fullName>
    </submittedName>
</protein>
<feature type="region of interest" description="Disordered" evidence="5">
    <location>
        <begin position="120"/>
        <end position="141"/>
    </location>
</feature>
<dbReference type="GeneID" id="28765229"/>
<feature type="transmembrane region" description="Helical" evidence="6">
    <location>
        <begin position="497"/>
        <end position="520"/>
    </location>
</feature>
<feature type="compositionally biased region" description="Polar residues" evidence="5">
    <location>
        <begin position="31"/>
        <end position="41"/>
    </location>
</feature>
<keyword evidence="3 6" id="KW-1133">Transmembrane helix</keyword>
<keyword evidence="2 6" id="KW-0812">Transmembrane</keyword>
<feature type="transmembrane region" description="Helical" evidence="6">
    <location>
        <begin position="832"/>
        <end position="851"/>
    </location>
</feature>
<evidence type="ECO:0000313" key="8">
    <source>
        <dbReference type="EMBL" id="OAG13181.1"/>
    </source>
</evidence>
<dbReference type="OrthoDB" id="2585655at2759"/>
<dbReference type="PROSITE" id="PS50850">
    <property type="entry name" value="MFS"/>
    <property type="match status" value="1"/>
</dbReference>
<feature type="region of interest" description="Disordered" evidence="5">
    <location>
        <begin position="1"/>
        <end position="43"/>
    </location>
</feature>
<dbReference type="Pfam" id="PF07690">
    <property type="entry name" value="MFS_1"/>
    <property type="match status" value="1"/>
</dbReference>
<dbReference type="GO" id="GO:0022857">
    <property type="term" value="F:transmembrane transporter activity"/>
    <property type="evidence" value="ECO:0007669"/>
    <property type="project" value="InterPro"/>
</dbReference>
<feature type="transmembrane region" description="Helical" evidence="6">
    <location>
        <begin position="625"/>
        <end position="645"/>
    </location>
</feature>
<gene>
    <name evidence="8" type="ORF">CC84DRAFT_1201981</name>
</gene>
<proteinExistence type="predicted"/>
<accession>A0A177D142</accession>
<feature type="transmembrane region" description="Helical" evidence="6">
    <location>
        <begin position="863"/>
        <end position="887"/>
    </location>
</feature>
<dbReference type="EMBL" id="KV441548">
    <property type="protein sequence ID" value="OAG13181.1"/>
    <property type="molecule type" value="Genomic_DNA"/>
</dbReference>
<dbReference type="RefSeq" id="XP_018043546.1">
    <property type="nucleotide sequence ID" value="XM_018181743.1"/>
</dbReference>
<dbReference type="Proteomes" id="UP000077069">
    <property type="component" value="Unassembled WGS sequence"/>
</dbReference>
<keyword evidence="9" id="KW-1185">Reference proteome</keyword>
<dbReference type="PANTHER" id="PTHR23502:SF20">
    <property type="entry name" value="TRANSPORTER, PUTATIVE (AFU_ORTHOLOGUE AFUA_6G13880)-RELATED"/>
    <property type="match status" value="1"/>
</dbReference>
<feature type="transmembrane region" description="Helical" evidence="6">
    <location>
        <begin position="564"/>
        <end position="580"/>
    </location>
</feature>
<evidence type="ECO:0000256" key="4">
    <source>
        <dbReference type="ARBA" id="ARBA00023136"/>
    </source>
</evidence>